<evidence type="ECO:0000259" key="1">
    <source>
        <dbReference type="Pfam" id="PF04280"/>
    </source>
</evidence>
<accession>A0A6J0BU70</accession>
<dbReference type="Proteomes" id="UP000829291">
    <property type="component" value="Chromosome 7"/>
</dbReference>
<dbReference type="InterPro" id="IPR007379">
    <property type="entry name" value="Tim44-like_dom"/>
</dbReference>
<dbReference type="Gene3D" id="3.10.450.240">
    <property type="match status" value="1"/>
</dbReference>
<evidence type="ECO:0000313" key="2">
    <source>
        <dbReference type="Proteomes" id="UP000829291"/>
    </source>
</evidence>
<dbReference type="InParanoid" id="A0A6J0BU70"/>
<organism evidence="3">
    <name type="scientific">Neodiprion lecontei</name>
    <name type="common">Redheaded pine sawfly</name>
    <dbReference type="NCBI Taxonomy" id="441921"/>
    <lineage>
        <taxon>Eukaryota</taxon>
        <taxon>Metazoa</taxon>
        <taxon>Ecdysozoa</taxon>
        <taxon>Arthropoda</taxon>
        <taxon>Hexapoda</taxon>
        <taxon>Insecta</taxon>
        <taxon>Pterygota</taxon>
        <taxon>Neoptera</taxon>
        <taxon>Endopterygota</taxon>
        <taxon>Hymenoptera</taxon>
        <taxon>Tenthredinoidea</taxon>
        <taxon>Diprionidae</taxon>
        <taxon>Diprioninae</taxon>
        <taxon>Neodiprion</taxon>
    </lineage>
</organism>
<reference evidence="3" key="1">
    <citation type="submission" date="2025-08" db="UniProtKB">
        <authorList>
            <consortium name="RefSeq"/>
        </authorList>
    </citation>
    <scope>IDENTIFICATION</scope>
    <source>
        <tissue evidence="3">Thorax and Abdomen</tissue>
    </source>
</reference>
<dbReference type="OrthoDB" id="7249367at2759"/>
<proteinExistence type="predicted"/>
<dbReference type="SUPFAM" id="SSF54427">
    <property type="entry name" value="NTF2-like"/>
    <property type="match status" value="1"/>
</dbReference>
<dbReference type="FunCoup" id="A0A6J0BU70">
    <property type="interactions" value="1067"/>
</dbReference>
<dbReference type="GO" id="GO:0032979">
    <property type="term" value="P:protein insertion into mitochondrial inner membrane from matrix"/>
    <property type="evidence" value="ECO:0007669"/>
    <property type="project" value="TreeGrafter"/>
</dbReference>
<keyword evidence="2" id="KW-1185">Reference proteome</keyword>
<dbReference type="PANTHER" id="PTHR13333:SF5">
    <property type="entry name" value="M-AAA PROTEASE-INTERACTING PROTEIN 1, MITOCHONDRIAL"/>
    <property type="match status" value="1"/>
</dbReference>
<dbReference type="AlphaFoldDB" id="A0A6J0BU70"/>
<protein>
    <submittedName>
        <fullName evidence="3">Uncharacterized protein LOC107222913 isoform X1</fullName>
    </submittedName>
</protein>
<dbReference type="GO" id="GO:0005743">
    <property type="term" value="C:mitochondrial inner membrane"/>
    <property type="evidence" value="ECO:0007669"/>
    <property type="project" value="TreeGrafter"/>
</dbReference>
<feature type="domain" description="Tim44-like" evidence="1">
    <location>
        <begin position="100"/>
        <end position="158"/>
    </location>
</feature>
<sequence>MSSALYCNSRYIMYTNCRRLNVVTAVIKKNNNNTELAKCSRKFAVNAVLPCRILSTRRYFSTQQNETIKRTYIPLMDFPAEPEAGIFQLLKCLLAFKFGISRIDQEFDLNEFINGSQQAVCVVSNALAREDYESLDGLVTPDAIEILKGNISRMSEEQKAEIALDSKEFLFCFPSTVNIRDDESSKIVEILMVYHFLRNWKGLQEPGEIAESTSPMQRLQMTHAAMMDPDYALHAIVCNYRFVRHYGHMDSTWLIDLVNQFRLCDVKK</sequence>
<dbReference type="PANTHER" id="PTHR13333">
    <property type="entry name" value="M-AAA PROTEASE-INTERACTING PROTEIN 1, MITOCHONDRIAL"/>
    <property type="match status" value="1"/>
</dbReference>
<name>A0A6J0BU70_NEOLC</name>
<dbReference type="GeneID" id="107222913"/>
<evidence type="ECO:0000313" key="3">
    <source>
        <dbReference type="RefSeq" id="XP_015517939.1"/>
    </source>
</evidence>
<dbReference type="InterPro" id="IPR032710">
    <property type="entry name" value="NTF2-like_dom_sf"/>
</dbReference>
<dbReference type="GO" id="GO:0043022">
    <property type="term" value="F:ribosome binding"/>
    <property type="evidence" value="ECO:0007669"/>
    <property type="project" value="TreeGrafter"/>
</dbReference>
<dbReference type="Pfam" id="PF04280">
    <property type="entry name" value="Tim44"/>
    <property type="match status" value="1"/>
</dbReference>
<dbReference type="RefSeq" id="XP_015517939.1">
    <property type="nucleotide sequence ID" value="XM_015662453.2"/>
</dbReference>
<dbReference type="KEGG" id="nlo:107222913"/>
<gene>
    <name evidence="3" type="primary">LOC107222913</name>
</gene>